<feature type="compositionally biased region" description="Low complexity" evidence="1">
    <location>
        <begin position="158"/>
        <end position="175"/>
    </location>
</feature>
<reference evidence="3 4" key="1">
    <citation type="submission" date="2021-06" db="EMBL/GenBank/DDBJ databases">
        <authorList>
            <person name="Criscuolo A."/>
        </authorList>
    </citation>
    <scope>NUCLEOTIDE SEQUENCE [LARGE SCALE GENOMIC DNA]</scope>
    <source>
        <strain evidence="4">CIP 111802</strain>
    </source>
</reference>
<dbReference type="EMBL" id="CAJVCE010000010">
    <property type="protein sequence ID" value="CAG7646789.1"/>
    <property type="molecule type" value="Genomic_DNA"/>
</dbReference>
<evidence type="ECO:0000256" key="2">
    <source>
        <dbReference type="SAM" id="SignalP"/>
    </source>
</evidence>
<name>A0ABN7TQQ5_9BACL</name>
<evidence type="ECO:0008006" key="5">
    <source>
        <dbReference type="Google" id="ProtNLM"/>
    </source>
</evidence>
<dbReference type="Proteomes" id="UP000730618">
    <property type="component" value="Unassembled WGS sequence"/>
</dbReference>
<feature type="chain" id="PRO_5045828605" description="Cytochrome c domain-containing protein" evidence="2">
    <location>
        <begin position="23"/>
        <end position="197"/>
    </location>
</feature>
<gene>
    <name evidence="3" type="ORF">PAECIP111802_03832</name>
</gene>
<proteinExistence type="predicted"/>
<dbReference type="PROSITE" id="PS51257">
    <property type="entry name" value="PROKAR_LIPOPROTEIN"/>
    <property type="match status" value="1"/>
</dbReference>
<sequence>MKRMLIVAAALVFAAGCGNRPAAPTPAPAPELPVVATTEPGLGTPPKAEPAAPEATDTAPAGGASGEADRGGQASPPAVKPSAPSAATPQQQQQQQQQQTQAPVVTPPKAPAAEMPSAPALQEPAIATAPPAAAKPEDSGGKAAPMPTDLIAPPKLESSGAASPSSADATSSAQSLFESTCAVCQGGKLEGGKPPRP</sequence>
<evidence type="ECO:0000256" key="1">
    <source>
        <dbReference type="SAM" id="MobiDB-lite"/>
    </source>
</evidence>
<protein>
    <recommendedName>
        <fullName evidence="5">Cytochrome c domain-containing protein</fullName>
    </recommendedName>
</protein>
<evidence type="ECO:0000313" key="4">
    <source>
        <dbReference type="Proteomes" id="UP000730618"/>
    </source>
</evidence>
<keyword evidence="4" id="KW-1185">Reference proteome</keyword>
<feature type="compositionally biased region" description="Low complexity" evidence="1">
    <location>
        <begin position="124"/>
        <end position="134"/>
    </location>
</feature>
<feature type="signal peptide" evidence="2">
    <location>
        <begin position="1"/>
        <end position="22"/>
    </location>
</feature>
<comment type="caution">
    <text evidence="3">The sequence shown here is derived from an EMBL/GenBank/DDBJ whole genome shotgun (WGS) entry which is preliminary data.</text>
</comment>
<evidence type="ECO:0000313" key="3">
    <source>
        <dbReference type="EMBL" id="CAG7646789.1"/>
    </source>
</evidence>
<organism evidence="3 4">
    <name type="scientific">Paenibacillus allorhizosphaerae</name>
    <dbReference type="NCBI Taxonomy" id="2849866"/>
    <lineage>
        <taxon>Bacteria</taxon>
        <taxon>Bacillati</taxon>
        <taxon>Bacillota</taxon>
        <taxon>Bacilli</taxon>
        <taxon>Bacillales</taxon>
        <taxon>Paenibacillaceae</taxon>
        <taxon>Paenibacillus</taxon>
    </lineage>
</organism>
<feature type="compositionally biased region" description="Low complexity" evidence="1">
    <location>
        <begin position="74"/>
        <end position="104"/>
    </location>
</feature>
<feature type="region of interest" description="Disordered" evidence="1">
    <location>
        <begin position="17"/>
        <end position="176"/>
    </location>
</feature>
<accession>A0ABN7TQQ5</accession>
<feature type="compositionally biased region" description="Low complexity" evidence="1">
    <location>
        <begin position="32"/>
        <end position="62"/>
    </location>
</feature>
<keyword evidence="2" id="KW-0732">Signal</keyword>